<feature type="domain" description="FH2" evidence="7">
    <location>
        <begin position="550"/>
        <end position="947"/>
    </location>
</feature>
<keyword evidence="4" id="KW-0175">Coiled coil</keyword>
<dbReference type="InterPro" id="IPR051144">
    <property type="entry name" value="Formin_homology_domain"/>
</dbReference>
<evidence type="ECO:0000256" key="2">
    <source>
        <dbReference type="ARBA" id="ARBA00022912"/>
    </source>
</evidence>
<evidence type="ECO:0000313" key="9">
    <source>
        <dbReference type="Proteomes" id="UP000245207"/>
    </source>
</evidence>
<dbReference type="Gene3D" id="1.20.58.2220">
    <property type="entry name" value="Formin, FH2 domain"/>
    <property type="match status" value="1"/>
</dbReference>
<dbReference type="PROSITE" id="PS51444">
    <property type="entry name" value="FH2"/>
    <property type="match status" value="1"/>
</dbReference>
<dbReference type="PROSITE" id="PS51182">
    <property type="entry name" value="C2_TENSIN"/>
    <property type="match status" value="1"/>
</dbReference>
<evidence type="ECO:0000256" key="3">
    <source>
        <dbReference type="RuleBase" id="RU361260"/>
    </source>
</evidence>
<dbReference type="EMBL" id="PKPP01000267">
    <property type="protein sequence ID" value="PWA95064.1"/>
    <property type="molecule type" value="Genomic_DNA"/>
</dbReference>
<dbReference type="Gene3D" id="3.90.190.10">
    <property type="entry name" value="Protein tyrosine phosphatase superfamily"/>
    <property type="match status" value="1"/>
</dbReference>
<evidence type="ECO:0000259" key="7">
    <source>
        <dbReference type="PROSITE" id="PS51444"/>
    </source>
</evidence>
<dbReference type="InterPro" id="IPR042201">
    <property type="entry name" value="FH2_Formin_sf"/>
</dbReference>
<gene>
    <name evidence="8" type="ORF">CTI12_AA010750</name>
</gene>
<evidence type="ECO:0000256" key="1">
    <source>
        <dbReference type="ARBA" id="ARBA00006468"/>
    </source>
</evidence>
<feature type="compositionally biased region" description="Polar residues" evidence="5">
    <location>
        <begin position="436"/>
        <end position="455"/>
    </location>
</feature>
<feature type="compositionally biased region" description="Pro residues" evidence="5">
    <location>
        <begin position="495"/>
        <end position="514"/>
    </location>
</feature>
<feature type="region of interest" description="Disordered" evidence="5">
    <location>
        <begin position="485"/>
        <end position="557"/>
    </location>
</feature>
<dbReference type="GO" id="GO:0004721">
    <property type="term" value="F:phosphoprotein phosphatase activity"/>
    <property type="evidence" value="ECO:0007669"/>
    <property type="project" value="UniProtKB-KW"/>
</dbReference>
<protein>
    <recommendedName>
        <fullName evidence="3">Formin-like protein</fullName>
    </recommendedName>
</protein>
<feature type="coiled-coil region" evidence="4">
    <location>
        <begin position="922"/>
        <end position="979"/>
    </location>
</feature>
<dbReference type="PANTHER" id="PTHR45733">
    <property type="entry name" value="FORMIN-J"/>
    <property type="match status" value="1"/>
</dbReference>
<dbReference type="Pfam" id="PF10409">
    <property type="entry name" value="PTEN_C2"/>
    <property type="match status" value="1"/>
</dbReference>
<dbReference type="SMART" id="SM00498">
    <property type="entry name" value="FH2"/>
    <property type="match status" value="1"/>
</dbReference>
<sequence>MALLRKLMYKKTPDHLVWVFERIYVFDSCFNGALEQEDYKAYVGDTISQFKEAYPEHEFRILNFRAGKHESKITSAMSESDLKHLDIVDYPQDYEGCPLLSMEVINHFLVSCEDWLSSKQEHILLMHSEFGGWPVMAFMVAALSLYTKSYIVKTKALETVHKQAPVDVLPKMLQMNPVPSHLRYLEYVSLKNAHTEWPPAEKKLTLDCVIMRMIPDFDGKGGCSPVFRIYGHDPLLHVDKSPKLLFSTPRRRKNVRYYNQAESELVKIDINCNIQGDVVLECISLHDDMVGEKVMYRAMFNTAFIKSNMLMLNRDEIDVCWDAKDQFPVDFRAELIFSEMDTSASLVPLDLSSFEMEGLPVEAFSNAQEMFGNVDWLVPKSDEALNKLHQMPLSAVFNEMLETSYQKTESRNIFHTLPKRNNQVKDTESKLDAVGPTSTSGRTQLPSATEASLNGSVKPFSLPPHIILTCAHPSVSEKLGTHLKETATSSSAGDAPPPPPTKTGGAPPPAPPPVNVKDGGGAPPPPPSNKAALVTPHSVNKSHASLSRAPAIKPQPGKKLKAFHWSKFNKVAQGSFWAEAQVSSEAASVPEIDMPELETYFSATEPNSNKGANIKAPAAKKPEKVQLIEHKRAYNCEIMLSKVKTPLSELMGPVLALDDSAMDVEQVDNLIKFCPTKEEMEKIKEYKGDESLLGRCEQFYKELIKVPRSEAKLIVFSYKIKFSMQISELTKKLNDVLLSVEQIRNSVKFRRVMQTILSLGNALNHGTPRGAAVGFKLDTLLKLNDTRSRNKTMTLMHYLCKVLADRLPELLDFSKELGSLEPASKIQLSYLELEMQAISNGLRESLAERKASKKDGHVSKRFCKILKKFLSSADVEAKSLLSLYKGVGKSAEALPSYFGEDSKRCPYEQVVSTLCSFVKMFNKAHEENCQQIEDEKKKAKREAEEEKIRLQKIEAAKKKEAEKEKLNIQKQANEELEKISNAAIKTAV</sequence>
<comment type="similarity">
    <text evidence="1">Belongs to the formin-like family. Class-II subfamily.</text>
</comment>
<accession>A0A2U1QAM9</accession>
<feature type="region of interest" description="Disordered" evidence="5">
    <location>
        <begin position="412"/>
        <end position="456"/>
    </location>
</feature>
<comment type="caution">
    <text evidence="8">The sequence shown here is derived from an EMBL/GenBank/DDBJ whole genome shotgun (WGS) entry which is preliminary data.</text>
</comment>
<evidence type="ECO:0000313" key="8">
    <source>
        <dbReference type="EMBL" id="PWA95064.1"/>
    </source>
</evidence>
<name>A0A2U1QAM9_ARTAN</name>
<dbReference type="InterPro" id="IPR035892">
    <property type="entry name" value="C2_domain_sf"/>
</dbReference>
<dbReference type="OrthoDB" id="1668162at2759"/>
<dbReference type="InterPro" id="IPR029021">
    <property type="entry name" value="Prot-tyrosine_phosphatase-like"/>
</dbReference>
<evidence type="ECO:0000259" key="6">
    <source>
        <dbReference type="PROSITE" id="PS51182"/>
    </source>
</evidence>
<dbReference type="SUPFAM" id="SSF101447">
    <property type="entry name" value="Formin homology 2 domain (FH2 domain)"/>
    <property type="match status" value="1"/>
</dbReference>
<dbReference type="InterPro" id="IPR014020">
    <property type="entry name" value="Tensin_C2-dom"/>
</dbReference>
<dbReference type="STRING" id="35608.A0A2U1QAM9"/>
<keyword evidence="2" id="KW-0904">Protein phosphatase</keyword>
<dbReference type="AlphaFoldDB" id="A0A2U1QAM9"/>
<dbReference type="SUPFAM" id="SSF49562">
    <property type="entry name" value="C2 domain (Calcium/lipid-binding domain, CaLB)"/>
    <property type="match status" value="1"/>
</dbReference>
<dbReference type="Proteomes" id="UP000245207">
    <property type="component" value="Unassembled WGS sequence"/>
</dbReference>
<proteinExistence type="inferred from homology"/>
<dbReference type="Pfam" id="PF02181">
    <property type="entry name" value="FH2"/>
    <property type="match status" value="1"/>
</dbReference>
<reference evidence="8 9" key="1">
    <citation type="journal article" date="2018" name="Mol. Plant">
        <title>The genome of Artemisia annua provides insight into the evolution of Asteraceae family and artemisinin biosynthesis.</title>
        <authorList>
            <person name="Shen Q."/>
            <person name="Zhang L."/>
            <person name="Liao Z."/>
            <person name="Wang S."/>
            <person name="Yan T."/>
            <person name="Shi P."/>
            <person name="Liu M."/>
            <person name="Fu X."/>
            <person name="Pan Q."/>
            <person name="Wang Y."/>
            <person name="Lv Z."/>
            <person name="Lu X."/>
            <person name="Zhang F."/>
            <person name="Jiang W."/>
            <person name="Ma Y."/>
            <person name="Chen M."/>
            <person name="Hao X."/>
            <person name="Li L."/>
            <person name="Tang Y."/>
            <person name="Lv G."/>
            <person name="Zhou Y."/>
            <person name="Sun X."/>
            <person name="Brodelius P.E."/>
            <person name="Rose J.K.C."/>
            <person name="Tang K."/>
        </authorList>
    </citation>
    <scope>NUCLEOTIDE SEQUENCE [LARGE SCALE GENOMIC DNA]</scope>
    <source>
        <strain evidence="9">cv. Huhao1</strain>
        <tissue evidence="8">Leaf</tissue>
    </source>
</reference>
<organism evidence="8 9">
    <name type="scientific">Artemisia annua</name>
    <name type="common">Sweet wormwood</name>
    <dbReference type="NCBI Taxonomy" id="35608"/>
    <lineage>
        <taxon>Eukaryota</taxon>
        <taxon>Viridiplantae</taxon>
        <taxon>Streptophyta</taxon>
        <taxon>Embryophyta</taxon>
        <taxon>Tracheophyta</taxon>
        <taxon>Spermatophyta</taxon>
        <taxon>Magnoliopsida</taxon>
        <taxon>eudicotyledons</taxon>
        <taxon>Gunneridae</taxon>
        <taxon>Pentapetalae</taxon>
        <taxon>asterids</taxon>
        <taxon>campanulids</taxon>
        <taxon>Asterales</taxon>
        <taxon>Asteraceae</taxon>
        <taxon>Asteroideae</taxon>
        <taxon>Anthemideae</taxon>
        <taxon>Artemisiinae</taxon>
        <taxon>Artemisia</taxon>
    </lineage>
</organism>
<dbReference type="Gene3D" id="2.60.40.1110">
    <property type="match status" value="1"/>
</dbReference>
<keyword evidence="9" id="KW-1185">Reference proteome</keyword>
<feature type="domain" description="C2 tensin-type" evidence="6">
    <location>
        <begin position="201"/>
        <end position="340"/>
    </location>
</feature>
<dbReference type="PANTHER" id="PTHR45733:SF16">
    <property type="entry name" value="FORMIN-LIKE PROTEIN"/>
    <property type="match status" value="1"/>
</dbReference>
<evidence type="ECO:0000256" key="5">
    <source>
        <dbReference type="SAM" id="MobiDB-lite"/>
    </source>
</evidence>
<keyword evidence="2" id="KW-0378">Hydrolase</keyword>
<dbReference type="InterPro" id="IPR015425">
    <property type="entry name" value="FH2_Formin"/>
</dbReference>
<dbReference type="SMART" id="SM01326">
    <property type="entry name" value="PTEN_C2"/>
    <property type="match status" value="1"/>
</dbReference>
<evidence type="ECO:0000256" key="4">
    <source>
        <dbReference type="SAM" id="Coils"/>
    </source>
</evidence>